<proteinExistence type="predicted"/>
<evidence type="ECO:0000313" key="3">
    <source>
        <dbReference type="Proteomes" id="UP000245698"/>
    </source>
</evidence>
<name>A0A2P9AD34_9HYPH</name>
<organism evidence="2 3">
    <name type="scientific">Mesorhizobium delmotii</name>
    <dbReference type="NCBI Taxonomy" id="1631247"/>
    <lineage>
        <taxon>Bacteria</taxon>
        <taxon>Pseudomonadati</taxon>
        <taxon>Pseudomonadota</taxon>
        <taxon>Alphaproteobacteria</taxon>
        <taxon>Hyphomicrobiales</taxon>
        <taxon>Phyllobacteriaceae</taxon>
        <taxon>Mesorhizobium</taxon>
    </lineage>
</organism>
<dbReference type="Proteomes" id="UP000245698">
    <property type="component" value="Unassembled WGS sequence"/>
</dbReference>
<feature type="region of interest" description="Disordered" evidence="1">
    <location>
        <begin position="145"/>
        <end position="169"/>
    </location>
</feature>
<sequence length="169" mass="18439">MAATGSKSSVRLAKFSECMIYGRYVDDVLDGAGHFHGSEEFCRVHWTGEALSDDEFHRFVAAMAPEQVAIGRIRRLMGSTSSWAKPNHSRGVEASPQVSISIRMNLSAGGESDAPRRRTTPIVREISGSRMGLVTRNGWSPCGVAMRGRTDIPRPASTRPSDVERCVTS</sequence>
<reference evidence="3" key="1">
    <citation type="submission" date="2016-12" db="EMBL/GenBank/DDBJ databases">
        <authorList>
            <person name="Brunel B."/>
        </authorList>
    </citation>
    <scope>NUCLEOTIDE SEQUENCE [LARGE SCALE GENOMIC DNA]</scope>
</reference>
<dbReference type="EMBL" id="FUIG01000013">
    <property type="protein sequence ID" value="SJM29048.1"/>
    <property type="molecule type" value="Genomic_DNA"/>
</dbReference>
<evidence type="ECO:0000313" key="2">
    <source>
        <dbReference type="EMBL" id="SJM29048.1"/>
    </source>
</evidence>
<dbReference type="AlphaFoldDB" id="A0A2P9AD34"/>
<keyword evidence="3" id="KW-1185">Reference proteome</keyword>
<evidence type="ECO:0000256" key="1">
    <source>
        <dbReference type="SAM" id="MobiDB-lite"/>
    </source>
</evidence>
<protein>
    <submittedName>
        <fullName evidence="2">Uncharacterized protein</fullName>
    </submittedName>
</protein>
<accession>A0A2P9AD34</accession>
<gene>
    <name evidence="2" type="ORF">BQ8482_110978</name>
</gene>